<keyword evidence="3" id="KW-1185">Reference proteome</keyword>
<evidence type="ECO:0000256" key="1">
    <source>
        <dbReference type="ARBA" id="ARBA00022679"/>
    </source>
</evidence>
<dbReference type="GO" id="GO:0008410">
    <property type="term" value="F:CoA-transferase activity"/>
    <property type="evidence" value="ECO:0007669"/>
    <property type="project" value="TreeGrafter"/>
</dbReference>
<evidence type="ECO:0000313" key="3">
    <source>
        <dbReference type="Proteomes" id="UP000076959"/>
    </source>
</evidence>
<dbReference type="Pfam" id="PF02515">
    <property type="entry name" value="CoA_transf_3"/>
    <property type="match status" value="1"/>
</dbReference>
<dbReference type="OrthoDB" id="9806585at2"/>
<protein>
    <submittedName>
        <fullName evidence="2">Formyl-CoA transferase</fullName>
    </submittedName>
</protein>
<sequence>MSNALPLSGLRVLDFTQALAGPFCTMILGDLGADVIKVETAGKGDDTRGWGPPFVEGTGSYFFSANRNKRSIIIDLKSAEGHAAAIDLAASSDIVVENWRPGTAAKLRIGPSDLRDRFPKLIYCSISGFGATGPNRLGYDQVIQGMSGWMSLTGEPAGTPMKVGLPIADLSSGLFAALTICAVAREREKTGVGKFVDIAMLDSMASLLSYQACSYFVTGAQPKRQGNMHGTIVPYGSIETEDGLINMTVGNDSQWQKLCSGINAEELGKDERFLTNPDRVKNRDVLYPLLQQHTRKWKSAQLIDALDKAGVPAGPVWNIPQLFESEDVRSRSLRLDAPHRRYGQVSTVGQPWRINGDAAEMRKLPPEHGEHTAEILGEVGRSK</sequence>
<dbReference type="AlphaFoldDB" id="A0A176YYM6"/>
<dbReference type="InterPro" id="IPR023606">
    <property type="entry name" value="CoA-Trfase_III_dom_1_sf"/>
</dbReference>
<dbReference type="InterPro" id="IPR050483">
    <property type="entry name" value="CoA-transferase_III_domain"/>
</dbReference>
<gene>
    <name evidence="2" type="ORF">AYJ54_06645</name>
</gene>
<accession>A0A176YYM6</accession>
<dbReference type="PANTHER" id="PTHR48207:SF3">
    <property type="entry name" value="SUCCINATE--HYDROXYMETHYLGLUTARATE COA-TRANSFERASE"/>
    <property type="match status" value="1"/>
</dbReference>
<dbReference type="Gene3D" id="3.30.1540.10">
    <property type="entry name" value="formyl-coa transferase, domain 3"/>
    <property type="match status" value="1"/>
</dbReference>
<evidence type="ECO:0000313" key="2">
    <source>
        <dbReference type="EMBL" id="OAF12318.1"/>
    </source>
</evidence>
<dbReference type="SUPFAM" id="SSF89796">
    <property type="entry name" value="CoA-transferase family III (CaiB/BaiF)"/>
    <property type="match status" value="1"/>
</dbReference>
<reference evidence="2 3" key="1">
    <citation type="submission" date="2016-03" db="EMBL/GenBank/DDBJ databases">
        <title>Draft Genome Sequence of the Strain BR 10245 (Bradyrhizobium sp.) isolated from nodules of Centrolobium paraense.</title>
        <authorList>
            <person name="Simoes-Araujo J.L.Sr."/>
            <person name="Barauna A.C."/>
            <person name="Silva K."/>
            <person name="Zilli J.E."/>
        </authorList>
    </citation>
    <scope>NUCLEOTIDE SEQUENCE [LARGE SCALE GENOMIC DNA]</scope>
    <source>
        <strain evidence="2 3">BR 10245</strain>
    </source>
</reference>
<keyword evidence="1 2" id="KW-0808">Transferase</keyword>
<dbReference type="InterPro" id="IPR044855">
    <property type="entry name" value="CoA-Trfase_III_dom3_sf"/>
</dbReference>
<dbReference type="Gene3D" id="3.40.50.10540">
    <property type="entry name" value="Crotonobetainyl-coa:carnitine coa-transferase, domain 1"/>
    <property type="match status" value="1"/>
</dbReference>
<dbReference type="Proteomes" id="UP000076959">
    <property type="component" value="Unassembled WGS sequence"/>
</dbReference>
<dbReference type="InterPro" id="IPR003673">
    <property type="entry name" value="CoA-Trfase_fam_III"/>
</dbReference>
<dbReference type="RefSeq" id="WP_063698978.1">
    <property type="nucleotide sequence ID" value="NZ_LUUB01000041.1"/>
</dbReference>
<organism evidence="2 3">
    <name type="scientific">Bradyrhizobium centrolobii</name>
    <dbReference type="NCBI Taxonomy" id="1505087"/>
    <lineage>
        <taxon>Bacteria</taxon>
        <taxon>Pseudomonadati</taxon>
        <taxon>Pseudomonadota</taxon>
        <taxon>Alphaproteobacteria</taxon>
        <taxon>Hyphomicrobiales</taxon>
        <taxon>Nitrobacteraceae</taxon>
        <taxon>Bradyrhizobium</taxon>
    </lineage>
</organism>
<proteinExistence type="predicted"/>
<comment type="caution">
    <text evidence="2">The sequence shown here is derived from an EMBL/GenBank/DDBJ whole genome shotgun (WGS) entry which is preliminary data.</text>
</comment>
<dbReference type="STRING" id="1505087.AYJ54_06645"/>
<dbReference type="PANTHER" id="PTHR48207">
    <property type="entry name" value="SUCCINATE--HYDROXYMETHYLGLUTARATE COA-TRANSFERASE"/>
    <property type="match status" value="1"/>
</dbReference>
<dbReference type="EMBL" id="LUUB01000041">
    <property type="protein sequence ID" value="OAF12318.1"/>
    <property type="molecule type" value="Genomic_DNA"/>
</dbReference>
<name>A0A176YYM6_9BRAD</name>